<proteinExistence type="predicted"/>
<name>A0AAE1PL48_9EUCA</name>
<evidence type="ECO:0000313" key="2">
    <source>
        <dbReference type="Proteomes" id="UP001292094"/>
    </source>
</evidence>
<accession>A0AAE1PL48</accession>
<keyword evidence="2" id="KW-1185">Reference proteome</keyword>
<comment type="caution">
    <text evidence="1">The sequence shown here is derived from an EMBL/GenBank/DDBJ whole genome shotgun (WGS) entry which is preliminary data.</text>
</comment>
<sequence>MVKSIRFAYDKAIVCNSETGLHEMVNSLNRTAEEYEMKNHAKFGAVRSTLAIAVYPATRTPRAERHVPLPVLPKTSGYYRYPDSKS</sequence>
<organism evidence="1 2">
    <name type="scientific">Petrolisthes manimaculis</name>
    <dbReference type="NCBI Taxonomy" id="1843537"/>
    <lineage>
        <taxon>Eukaryota</taxon>
        <taxon>Metazoa</taxon>
        <taxon>Ecdysozoa</taxon>
        <taxon>Arthropoda</taxon>
        <taxon>Crustacea</taxon>
        <taxon>Multicrustacea</taxon>
        <taxon>Malacostraca</taxon>
        <taxon>Eumalacostraca</taxon>
        <taxon>Eucarida</taxon>
        <taxon>Decapoda</taxon>
        <taxon>Pleocyemata</taxon>
        <taxon>Anomura</taxon>
        <taxon>Galatheoidea</taxon>
        <taxon>Porcellanidae</taxon>
        <taxon>Petrolisthes</taxon>
    </lineage>
</organism>
<protein>
    <submittedName>
        <fullName evidence="1">Uncharacterized protein</fullName>
    </submittedName>
</protein>
<reference evidence="1" key="1">
    <citation type="submission" date="2023-11" db="EMBL/GenBank/DDBJ databases">
        <title>Genome assemblies of two species of porcelain crab, Petrolisthes cinctipes and Petrolisthes manimaculis (Anomura: Porcellanidae).</title>
        <authorList>
            <person name="Angst P."/>
        </authorList>
    </citation>
    <scope>NUCLEOTIDE SEQUENCE</scope>
    <source>
        <strain evidence="1">PB745_02</strain>
        <tissue evidence="1">Gill</tissue>
    </source>
</reference>
<dbReference type="Proteomes" id="UP001292094">
    <property type="component" value="Unassembled WGS sequence"/>
</dbReference>
<dbReference type="AlphaFoldDB" id="A0AAE1PL48"/>
<gene>
    <name evidence="1" type="ORF">Pmani_017973</name>
</gene>
<dbReference type="EMBL" id="JAWZYT010001635">
    <property type="protein sequence ID" value="KAK4310471.1"/>
    <property type="molecule type" value="Genomic_DNA"/>
</dbReference>
<evidence type="ECO:0000313" key="1">
    <source>
        <dbReference type="EMBL" id="KAK4310471.1"/>
    </source>
</evidence>